<proteinExistence type="predicted"/>
<feature type="region of interest" description="Disordered" evidence="1">
    <location>
        <begin position="93"/>
        <end position="122"/>
    </location>
</feature>
<dbReference type="PANTHER" id="PTHR46705:SF2">
    <property type="entry name" value="DOMAIN OF UNKNOWN FUNCTION DB DOMAIN-CONTAINING PROTEIN"/>
    <property type="match status" value="1"/>
</dbReference>
<name>A0AA36D1T6_9BILA</name>
<dbReference type="Proteomes" id="UP001177023">
    <property type="component" value="Unassembled WGS sequence"/>
</dbReference>
<dbReference type="AlphaFoldDB" id="A0AA36D1T6"/>
<organism evidence="2 3">
    <name type="scientific">Mesorhabditis spiculigera</name>
    <dbReference type="NCBI Taxonomy" id="96644"/>
    <lineage>
        <taxon>Eukaryota</taxon>
        <taxon>Metazoa</taxon>
        <taxon>Ecdysozoa</taxon>
        <taxon>Nematoda</taxon>
        <taxon>Chromadorea</taxon>
        <taxon>Rhabditida</taxon>
        <taxon>Rhabditina</taxon>
        <taxon>Rhabditomorpha</taxon>
        <taxon>Rhabditoidea</taxon>
        <taxon>Rhabditidae</taxon>
        <taxon>Mesorhabditinae</taxon>
        <taxon>Mesorhabditis</taxon>
    </lineage>
</organism>
<sequence>MESYSKHPTMKKLARRFSKRAWIIRVENGVGHTVAGRKCVQLCDQRPNRFYQLDPTYMPCFEAFPRIKRCFHEEIKMKAIKKYVVGALHNQLKSGMDDGETKKGRGFLNSGDNQSEKPRNFF</sequence>
<evidence type="ECO:0000313" key="3">
    <source>
        <dbReference type="Proteomes" id="UP001177023"/>
    </source>
</evidence>
<evidence type="ECO:0000313" key="2">
    <source>
        <dbReference type="EMBL" id="CAJ0579101.1"/>
    </source>
</evidence>
<keyword evidence="3" id="KW-1185">Reference proteome</keyword>
<evidence type="ECO:0000256" key="1">
    <source>
        <dbReference type="SAM" id="MobiDB-lite"/>
    </source>
</evidence>
<reference evidence="2" key="1">
    <citation type="submission" date="2023-06" db="EMBL/GenBank/DDBJ databases">
        <authorList>
            <person name="Delattre M."/>
        </authorList>
    </citation>
    <scope>NUCLEOTIDE SEQUENCE</scope>
    <source>
        <strain evidence="2">AF72</strain>
    </source>
</reference>
<feature type="non-terminal residue" evidence="2">
    <location>
        <position position="122"/>
    </location>
</feature>
<comment type="caution">
    <text evidence="2">The sequence shown here is derived from an EMBL/GenBank/DDBJ whole genome shotgun (WGS) entry which is preliminary data.</text>
</comment>
<accession>A0AA36D1T6</accession>
<protein>
    <submittedName>
        <fullName evidence="2">Uncharacterized protein</fullName>
    </submittedName>
</protein>
<dbReference type="EMBL" id="CATQJA010002655">
    <property type="protein sequence ID" value="CAJ0579101.1"/>
    <property type="molecule type" value="Genomic_DNA"/>
</dbReference>
<gene>
    <name evidence="2" type="ORF">MSPICULIGERA_LOCUS17332</name>
</gene>
<dbReference type="PANTHER" id="PTHR46705">
    <property type="entry name" value="PROTEIN CBG09805"/>
    <property type="match status" value="1"/>
</dbReference>